<evidence type="ECO:0000256" key="2">
    <source>
        <dbReference type="ARBA" id="ARBA00022801"/>
    </source>
</evidence>
<dbReference type="STRING" id="156994.SAMN04488028_103121"/>
<evidence type="ECO:0000259" key="5">
    <source>
        <dbReference type="Pfam" id="PF00703"/>
    </source>
</evidence>
<dbReference type="InterPro" id="IPR006104">
    <property type="entry name" value="Glyco_hydro_2_N"/>
</dbReference>
<accession>A0A1M6Q0L6</accession>
<dbReference type="InterPro" id="IPR036156">
    <property type="entry name" value="Beta-gal/glucu_dom_sf"/>
</dbReference>
<dbReference type="Gene3D" id="2.60.40.10">
    <property type="entry name" value="Immunoglobulins"/>
    <property type="match status" value="1"/>
</dbReference>
<feature type="domain" description="Glycosyl hydrolases family 2 sugar binding" evidence="7">
    <location>
        <begin position="30"/>
        <end position="156"/>
    </location>
</feature>
<dbReference type="Gene3D" id="3.20.20.80">
    <property type="entry name" value="Glycosidases"/>
    <property type="match status" value="1"/>
</dbReference>
<dbReference type="Pfam" id="PF02837">
    <property type="entry name" value="Glyco_hydro_2_N"/>
    <property type="match status" value="1"/>
</dbReference>
<dbReference type="PANTHER" id="PTHR42732:SF1">
    <property type="entry name" value="BETA-MANNOSIDASE"/>
    <property type="match status" value="1"/>
</dbReference>
<dbReference type="SUPFAM" id="SSF49785">
    <property type="entry name" value="Galactose-binding domain-like"/>
    <property type="match status" value="1"/>
</dbReference>
<evidence type="ECO:0000259" key="7">
    <source>
        <dbReference type="Pfam" id="PF02837"/>
    </source>
</evidence>
<keyword evidence="3" id="KW-0326">Glycosidase</keyword>
<sequence>MTKSIYLILALLPLLACQPETVATRDYIDLSGQWEFALDTADIGIEEKWYLRQLADSISLPGTTDSNQKGWLNRDTTTMHLSRLYKYEGAAWYRKKVIIPPTFDQRQLQLYWERSKPSQVWIDSTYLGESILLQSPQRFDATSLLTPGEHHITVRVDNSLTLTPYGHVHIYSDDTQTNWNGFLGQMHIASLPTTHIADLQVYPDLTHQSIDVKLKVKKPTTNPSLTIELSITLDGENVTNLTPQKTIHSGDSVVQLSYVLGDQVQLWDEYNQPVYHLTATISSTDETIDIMSVPFGMRSFEAVAKQFQINGKTTFLRGKHEAGVFPLTGHVPMDVDSWIRVYEISKSYGINHYRFHSYCPPEAAFTAADQTGIYLQVELPFWGGLESDTVAMMLREEGLAMLRSYANHPSFVMLSHGNEIWSGHDRAERNIVALKAFDSRPLYTFGSNNNIGYMPPTKSSDFFVASRTPSDGDTTMTHTRLTHAFADSRGGGSLNTKKPNTETNFDYPISQTDMPLVSHEIGQYQIYPDYQEIKKYTGVLRAWNLEVFQERLKKAGMLDQDSLFQKATGAWSALCYKAEMEAALRTEQMAGFQLLDLQDFPGQGTALVGVLDAFMDDKEVVSREQWLQSCNNVVLLMEFPKYVWTNTETFESQLKIANYSNQTLTGDILWRLVDKKGNVIQEGHFDQQEIPNGRLNTIGSIAIHLSEIETAKQLTLHASIAGTTYSNQYDLWVYPSIELEDNIEKVFVSKSLNQATLDRLEAGQNVLLFPQSEGLKDKSVAGHFPPEFWNYGMFKGISEWVKKTVSPGTLGLCMDPEHPLFRSFPTDYHTNWQWFSIIKASRSLFLDSTSAHYKPIVQVVDNLERNHKLGLIFEFKVGEGKLLVCMSDLERIIDQPEAAQLYQAMLNYMNSTDFSPQQSAGVDELKALL</sequence>
<comment type="similarity">
    <text evidence="1">Belongs to the glycosyl hydrolase 2 family.</text>
</comment>
<keyword evidence="4" id="KW-0732">Signal</keyword>
<evidence type="ECO:0000313" key="9">
    <source>
        <dbReference type="Proteomes" id="UP000184474"/>
    </source>
</evidence>
<dbReference type="GO" id="GO:0004553">
    <property type="term" value="F:hydrolase activity, hydrolyzing O-glycosyl compounds"/>
    <property type="evidence" value="ECO:0007669"/>
    <property type="project" value="InterPro"/>
</dbReference>
<dbReference type="EMBL" id="FRAA01000003">
    <property type="protein sequence ID" value="SHK13656.1"/>
    <property type="molecule type" value="Genomic_DNA"/>
</dbReference>
<evidence type="ECO:0000256" key="1">
    <source>
        <dbReference type="ARBA" id="ARBA00007401"/>
    </source>
</evidence>
<evidence type="ECO:0000256" key="3">
    <source>
        <dbReference type="ARBA" id="ARBA00023295"/>
    </source>
</evidence>
<organism evidence="8 9">
    <name type="scientific">Reichenbachiella agariperforans</name>
    <dbReference type="NCBI Taxonomy" id="156994"/>
    <lineage>
        <taxon>Bacteria</taxon>
        <taxon>Pseudomonadati</taxon>
        <taxon>Bacteroidota</taxon>
        <taxon>Cytophagia</taxon>
        <taxon>Cytophagales</taxon>
        <taxon>Reichenbachiellaceae</taxon>
        <taxon>Reichenbachiella</taxon>
    </lineage>
</organism>
<dbReference type="RefSeq" id="WP_073122069.1">
    <property type="nucleotide sequence ID" value="NZ_FRAA01000003.1"/>
</dbReference>
<evidence type="ECO:0000256" key="4">
    <source>
        <dbReference type="SAM" id="SignalP"/>
    </source>
</evidence>
<dbReference type="InterPro" id="IPR008979">
    <property type="entry name" value="Galactose-bd-like_sf"/>
</dbReference>
<dbReference type="Pfam" id="PF00703">
    <property type="entry name" value="Glyco_hydro_2"/>
    <property type="match status" value="1"/>
</dbReference>
<dbReference type="InterPro" id="IPR006102">
    <property type="entry name" value="Ig-like_GH2"/>
</dbReference>
<dbReference type="InterPro" id="IPR051913">
    <property type="entry name" value="GH2_Domain-Containing"/>
</dbReference>
<proteinExistence type="inferred from homology"/>
<dbReference type="Proteomes" id="UP000184474">
    <property type="component" value="Unassembled WGS sequence"/>
</dbReference>
<feature type="domain" description="Glycoside hydrolase family 2 immunoglobulin-like beta-sandwich" evidence="5">
    <location>
        <begin position="194"/>
        <end position="298"/>
    </location>
</feature>
<dbReference type="PANTHER" id="PTHR42732">
    <property type="entry name" value="BETA-GALACTOSIDASE"/>
    <property type="match status" value="1"/>
</dbReference>
<keyword evidence="9" id="KW-1185">Reference proteome</keyword>
<feature type="domain" description="Glycoside hydrolase family 2 catalytic" evidence="6">
    <location>
        <begin position="304"/>
        <end position="441"/>
    </location>
</feature>
<evidence type="ECO:0000313" key="8">
    <source>
        <dbReference type="EMBL" id="SHK13656.1"/>
    </source>
</evidence>
<dbReference type="GO" id="GO:0005975">
    <property type="term" value="P:carbohydrate metabolic process"/>
    <property type="evidence" value="ECO:0007669"/>
    <property type="project" value="InterPro"/>
</dbReference>
<dbReference type="InterPro" id="IPR017853">
    <property type="entry name" value="GH"/>
</dbReference>
<dbReference type="AlphaFoldDB" id="A0A1M6Q0L6"/>
<feature type="signal peptide" evidence="4">
    <location>
        <begin position="1"/>
        <end position="22"/>
    </location>
</feature>
<dbReference type="Pfam" id="PF02836">
    <property type="entry name" value="Glyco_hydro_2_C"/>
    <property type="match status" value="1"/>
</dbReference>
<name>A0A1M6Q0L6_REIAG</name>
<reference evidence="9" key="1">
    <citation type="submission" date="2016-11" db="EMBL/GenBank/DDBJ databases">
        <authorList>
            <person name="Varghese N."/>
            <person name="Submissions S."/>
        </authorList>
    </citation>
    <scope>NUCLEOTIDE SEQUENCE [LARGE SCALE GENOMIC DNA]</scope>
    <source>
        <strain evidence="9">DSM 26134</strain>
    </source>
</reference>
<dbReference type="InterPro" id="IPR013783">
    <property type="entry name" value="Ig-like_fold"/>
</dbReference>
<feature type="chain" id="PRO_5009920218" evidence="4">
    <location>
        <begin position="23"/>
        <end position="929"/>
    </location>
</feature>
<dbReference type="SUPFAM" id="SSF49303">
    <property type="entry name" value="beta-Galactosidase/glucuronidase domain"/>
    <property type="match status" value="1"/>
</dbReference>
<dbReference type="SUPFAM" id="SSF51445">
    <property type="entry name" value="(Trans)glycosidases"/>
    <property type="match status" value="1"/>
</dbReference>
<dbReference type="InterPro" id="IPR006103">
    <property type="entry name" value="Glyco_hydro_2_cat"/>
</dbReference>
<dbReference type="Gene3D" id="2.60.120.260">
    <property type="entry name" value="Galactose-binding domain-like"/>
    <property type="match status" value="1"/>
</dbReference>
<evidence type="ECO:0000259" key="6">
    <source>
        <dbReference type="Pfam" id="PF02836"/>
    </source>
</evidence>
<gene>
    <name evidence="8" type="ORF">SAMN04488028_103121</name>
</gene>
<keyword evidence="2" id="KW-0378">Hydrolase</keyword>
<protein>
    <submittedName>
        <fullName evidence="8">Beta-galactosidase/beta-glucuronidase</fullName>
    </submittedName>
</protein>